<keyword evidence="1" id="KW-1133">Transmembrane helix</keyword>
<keyword evidence="1" id="KW-0812">Transmembrane</keyword>
<protein>
    <submittedName>
        <fullName evidence="2">Uncharacterized protein</fullName>
    </submittedName>
</protein>
<organism evidence="2 3">
    <name type="scientific">Acinetobacter guillouiae</name>
    <name type="common">Acinetobacter genomosp. 11</name>
    <dbReference type="NCBI Taxonomy" id="106649"/>
    <lineage>
        <taxon>Bacteria</taxon>
        <taxon>Pseudomonadati</taxon>
        <taxon>Pseudomonadota</taxon>
        <taxon>Gammaproteobacteria</taxon>
        <taxon>Moraxellales</taxon>
        <taxon>Moraxellaceae</taxon>
        <taxon>Acinetobacter</taxon>
    </lineage>
</organism>
<dbReference type="Proteomes" id="UP000887320">
    <property type="component" value="Unassembled WGS sequence"/>
</dbReference>
<accession>A0A8X8KES5</accession>
<sequence>MKQPGKDKNFSYYNKLTLLDCFKKQQFYSSWLIYQIIAINLVESAAAYYLMIWVLTSALVFEKNTKK</sequence>
<name>A0A8X8KES5_ACIGI</name>
<proteinExistence type="predicted"/>
<evidence type="ECO:0000313" key="2">
    <source>
        <dbReference type="EMBL" id="MCF0264200.1"/>
    </source>
</evidence>
<dbReference type="EMBL" id="JAHWXT010000002">
    <property type="protein sequence ID" value="MCF0264200.1"/>
    <property type="molecule type" value="Genomic_DNA"/>
</dbReference>
<keyword evidence="1" id="KW-0472">Membrane</keyword>
<evidence type="ECO:0000256" key="1">
    <source>
        <dbReference type="SAM" id="Phobius"/>
    </source>
</evidence>
<dbReference type="RefSeq" id="WP_234623063.1">
    <property type="nucleotide sequence ID" value="NZ_JAHWXT010000002.1"/>
</dbReference>
<reference evidence="2" key="1">
    <citation type="submission" date="2021-07" db="EMBL/GenBank/DDBJ databases">
        <authorList>
            <person name="Fernandez M."/>
            <person name="Pereira P."/>
            <person name="Torres Tejerizo G.A."/>
            <person name="Gonzalez P."/>
            <person name="Agostini E."/>
        </authorList>
    </citation>
    <scope>NUCLEOTIDE SEQUENCE</scope>
    <source>
        <strain evidence="2">SFC 500-1A</strain>
    </source>
</reference>
<gene>
    <name evidence="2" type="ORF">KW868_06935</name>
</gene>
<evidence type="ECO:0000313" key="3">
    <source>
        <dbReference type="Proteomes" id="UP000887320"/>
    </source>
</evidence>
<feature type="transmembrane region" description="Helical" evidence="1">
    <location>
        <begin position="32"/>
        <end position="61"/>
    </location>
</feature>
<dbReference type="AlphaFoldDB" id="A0A8X8KES5"/>
<comment type="caution">
    <text evidence="2">The sequence shown here is derived from an EMBL/GenBank/DDBJ whole genome shotgun (WGS) entry which is preliminary data.</text>
</comment>